<evidence type="ECO:0008006" key="4">
    <source>
        <dbReference type="Google" id="ProtNLM"/>
    </source>
</evidence>
<proteinExistence type="predicted"/>
<reference evidence="2" key="1">
    <citation type="submission" date="2015-04" db="UniProtKB">
        <authorList>
            <consortium name="EnsemblPlants"/>
        </authorList>
    </citation>
    <scope>IDENTIFICATION</scope>
</reference>
<dbReference type="EnsemblPlants" id="OMERI05G06900.1">
    <property type="protein sequence ID" value="OMERI05G06900.1"/>
    <property type="gene ID" value="OMERI05G06900"/>
</dbReference>
<evidence type="ECO:0000256" key="1">
    <source>
        <dbReference type="SAM" id="MobiDB-lite"/>
    </source>
</evidence>
<dbReference type="Proteomes" id="UP000008021">
    <property type="component" value="Chromosome 5"/>
</dbReference>
<reference evidence="2" key="2">
    <citation type="submission" date="2018-05" db="EMBL/GenBank/DDBJ databases">
        <title>OmerRS3 (Oryza meridionalis Reference Sequence Version 3).</title>
        <authorList>
            <person name="Zhang J."/>
            <person name="Kudrna D."/>
            <person name="Lee S."/>
            <person name="Talag J."/>
            <person name="Welchert J."/>
            <person name="Wing R.A."/>
        </authorList>
    </citation>
    <scope>NUCLEOTIDE SEQUENCE [LARGE SCALE GENOMIC DNA]</scope>
    <source>
        <strain evidence="2">cv. OR44</strain>
    </source>
</reference>
<dbReference type="Gramene" id="OMERI05G06900.1">
    <property type="protein sequence ID" value="OMERI05G06900.1"/>
    <property type="gene ID" value="OMERI05G06900"/>
</dbReference>
<feature type="region of interest" description="Disordered" evidence="1">
    <location>
        <begin position="1"/>
        <end position="22"/>
    </location>
</feature>
<keyword evidence="3" id="KW-1185">Reference proteome</keyword>
<protein>
    <recommendedName>
        <fullName evidence="4">OB domain-containing protein</fullName>
    </recommendedName>
</protein>
<accession>A0A0E0DNI5</accession>
<organism evidence="2">
    <name type="scientific">Oryza meridionalis</name>
    <dbReference type="NCBI Taxonomy" id="40149"/>
    <lineage>
        <taxon>Eukaryota</taxon>
        <taxon>Viridiplantae</taxon>
        <taxon>Streptophyta</taxon>
        <taxon>Embryophyta</taxon>
        <taxon>Tracheophyta</taxon>
        <taxon>Spermatophyta</taxon>
        <taxon>Magnoliopsida</taxon>
        <taxon>Liliopsida</taxon>
        <taxon>Poales</taxon>
        <taxon>Poaceae</taxon>
        <taxon>BOP clade</taxon>
        <taxon>Oryzoideae</taxon>
        <taxon>Oryzeae</taxon>
        <taxon>Oryzinae</taxon>
        <taxon>Oryza</taxon>
    </lineage>
</organism>
<feature type="compositionally biased region" description="Pro residues" evidence="1">
    <location>
        <begin position="8"/>
        <end position="22"/>
    </location>
</feature>
<evidence type="ECO:0000313" key="3">
    <source>
        <dbReference type="Proteomes" id="UP000008021"/>
    </source>
</evidence>
<dbReference type="AlphaFoldDB" id="A0A0E0DNI5"/>
<name>A0A0E0DNI5_9ORYZ</name>
<sequence>MPLRLLWPRPPSPTIWSPPPSAPASGEHVVMGAWVKTEREQGKGSFAFLELKKGGAVFVQGAGAVEAKKGSAASGSTAAAAPTAMACRLAVCSASALPPPPLVCAARWDPRRRNHIALLLAVSHAAHLLPCSPPNSLAVVDLLPPAAF</sequence>
<dbReference type="HOGENOM" id="CLU_1761693_0_0_1"/>
<evidence type="ECO:0000313" key="2">
    <source>
        <dbReference type="EnsemblPlants" id="OMERI05G06900.1"/>
    </source>
</evidence>